<sequence>MGCLCKMLQLKMQEKSNKSETTDSAKLVGAHLASRVTTQSDKQDND</sequence>
<reference evidence="3" key="1">
    <citation type="submission" date="2022-11" db="UniProtKB">
        <authorList>
            <consortium name="WormBaseParasite"/>
        </authorList>
    </citation>
    <scope>IDENTIFICATION</scope>
</reference>
<accession>A0A914REG5</accession>
<feature type="region of interest" description="Disordered" evidence="1">
    <location>
        <begin position="14"/>
        <end position="46"/>
    </location>
</feature>
<dbReference type="Proteomes" id="UP000887564">
    <property type="component" value="Unplaced"/>
</dbReference>
<dbReference type="AlphaFoldDB" id="A0A914REG5"/>
<name>A0A914REG5_PAREQ</name>
<evidence type="ECO:0000256" key="1">
    <source>
        <dbReference type="SAM" id="MobiDB-lite"/>
    </source>
</evidence>
<keyword evidence="2" id="KW-1185">Reference proteome</keyword>
<organism evidence="2 3">
    <name type="scientific">Parascaris equorum</name>
    <name type="common">Equine roundworm</name>
    <dbReference type="NCBI Taxonomy" id="6256"/>
    <lineage>
        <taxon>Eukaryota</taxon>
        <taxon>Metazoa</taxon>
        <taxon>Ecdysozoa</taxon>
        <taxon>Nematoda</taxon>
        <taxon>Chromadorea</taxon>
        <taxon>Rhabditida</taxon>
        <taxon>Spirurina</taxon>
        <taxon>Ascaridomorpha</taxon>
        <taxon>Ascaridoidea</taxon>
        <taxon>Ascarididae</taxon>
        <taxon>Parascaris</taxon>
    </lineage>
</organism>
<feature type="compositionally biased region" description="Basic and acidic residues" evidence="1">
    <location>
        <begin position="14"/>
        <end position="23"/>
    </location>
</feature>
<evidence type="ECO:0000313" key="2">
    <source>
        <dbReference type="Proteomes" id="UP000887564"/>
    </source>
</evidence>
<evidence type="ECO:0000313" key="3">
    <source>
        <dbReference type="WBParaSite" id="PEQ_0000470501-mRNA-1"/>
    </source>
</evidence>
<protein>
    <submittedName>
        <fullName evidence="3">Uncharacterized protein</fullName>
    </submittedName>
</protein>
<proteinExistence type="predicted"/>
<dbReference type="WBParaSite" id="PEQ_0000470501-mRNA-1">
    <property type="protein sequence ID" value="PEQ_0000470501-mRNA-1"/>
    <property type="gene ID" value="PEQ_0000470501"/>
</dbReference>